<sequence>MIENQELPEKTWNSFEVLKVVKIIVGNYQKAEKCLEVFLNHPTDQSSTDFDDSEIILPEDEQDDVATPNPSSVEKNNSTEVPRCVIDEVNQDQEDYYDLYDKENYDDLLNEPKMFDKSPDPQKNRENMVEDKNTDEMDQREKLGQRIIVPETFQQIPERQFQYLVLNELSHLDNASNQVQQGQGQLLALFNSRIGSLKKPGKIPDLPMKELEIFESMNIASDEDDDGKCTQYLVRKLSANGEREIKPAINKMLKMLLEDVLARDFNWDGKNNRKAFKNTNFITVIEVACRKIFPADKASHKSVKNAIQDWLKNAPGRYNYPQNSANKPPKNSGNSKS</sequence>
<name>A0ACC2PM13_9HYME</name>
<evidence type="ECO:0000313" key="1">
    <source>
        <dbReference type="EMBL" id="KAJ8683412.1"/>
    </source>
</evidence>
<evidence type="ECO:0000313" key="2">
    <source>
        <dbReference type="Proteomes" id="UP001239111"/>
    </source>
</evidence>
<dbReference type="EMBL" id="CM056741">
    <property type="protein sequence ID" value="KAJ8683412.1"/>
    <property type="molecule type" value="Genomic_DNA"/>
</dbReference>
<organism evidence="1 2">
    <name type="scientific">Eretmocerus hayati</name>
    <dbReference type="NCBI Taxonomy" id="131215"/>
    <lineage>
        <taxon>Eukaryota</taxon>
        <taxon>Metazoa</taxon>
        <taxon>Ecdysozoa</taxon>
        <taxon>Arthropoda</taxon>
        <taxon>Hexapoda</taxon>
        <taxon>Insecta</taxon>
        <taxon>Pterygota</taxon>
        <taxon>Neoptera</taxon>
        <taxon>Endopterygota</taxon>
        <taxon>Hymenoptera</taxon>
        <taxon>Apocrita</taxon>
        <taxon>Proctotrupomorpha</taxon>
        <taxon>Chalcidoidea</taxon>
        <taxon>Aphelinidae</taxon>
        <taxon>Aphelininae</taxon>
        <taxon>Eretmocerus</taxon>
    </lineage>
</organism>
<protein>
    <submittedName>
        <fullName evidence="1">Uncharacterized protein</fullName>
    </submittedName>
</protein>
<gene>
    <name evidence="1" type="ORF">QAD02_019204</name>
</gene>
<dbReference type="Proteomes" id="UP001239111">
    <property type="component" value="Chromosome 1"/>
</dbReference>
<keyword evidence="2" id="KW-1185">Reference proteome</keyword>
<reference evidence="1" key="1">
    <citation type="submission" date="2023-04" db="EMBL/GenBank/DDBJ databases">
        <title>A chromosome-level genome assembly of the parasitoid wasp Eretmocerus hayati.</title>
        <authorList>
            <person name="Zhong Y."/>
            <person name="Liu S."/>
            <person name="Liu Y."/>
        </authorList>
    </citation>
    <scope>NUCLEOTIDE SEQUENCE</scope>
    <source>
        <strain evidence="1">ZJU_SS_LIU_2023</strain>
    </source>
</reference>
<comment type="caution">
    <text evidence="1">The sequence shown here is derived from an EMBL/GenBank/DDBJ whole genome shotgun (WGS) entry which is preliminary data.</text>
</comment>
<accession>A0ACC2PM13</accession>
<proteinExistence type="predicted"/>